<feature type="region of interest" description="Disordered" evidence="1">
    <location>
        <begin position="1"/>
        <end position="39"/>
    </location>
</feature>
<name>M5EZX8_9HYPH</name>
<dbReference type="EMBL" id="CAUM01000180">
    <property type="protein sequence ID" value="CCV09480.1"/>
    <property type="molecule type" value="Genomic_DNA"/>
</dbReference>
<comment type="caution">
    <text evidence="2">The sequence shown here is derived from an EMBL/GenBank/DDBJ whole genome shotgun (WGS) entry which is preliminary data.</text>
</comment>
<proteinExistence type="predicted"/>
<dbReference type="Proteomes" id="UP000012062">
    <property type="component" value="Unassembled WGS sequence"/>
</dbReference>
<evidence type="ECO:0000313" key="2">
    <source>
        <dbReference type="EMBL" id="CCV09480.1"/>
    </source>
</evidence>
<gene>
    <name evidence="2" type="ORF">MESS2_p170001</name>
</gene>
<dbReference type="AlphaFoldDB" id="M5EZX8"/>
<protein>
    <submittedName>
        <fullName evidence="2">Uncharacterized protein</fullName>
    </submittedName>
</protein>
<organism evidence="2 3">
    <name type="scientific">Mesorhizobium metallidurans STM 2683</name>
    <dbReference type="NCBI Taxonomy" id="1297569"/>
    <lineage>
        <taxon>Bacteria</taxon>
        <taxon>Pseudomonadati</taxon>
        <taxon>Pseudomonadota</taxon>
        <taxon>Alphaproteobacteria</taxon>
        <taxon>Hyphomicrobiales</taxon>
        <taxon>Phyllobacteriaceae</taxon>
        <taxon>Mesorhizobium</taxon>
    </lineage>
</organism>
<evidence type="ECO:0000313" key="3">
    <source>
        <dbReference type="Proteomes" id="UP000012062"/>
    </source>
</evidence>
<accession>M5EZX8</accession>
<sequence length="69" mass="7632">MTRSLGMPHSGRRGACNSRAQTHNHSVKRPLPRVRPGSKTLGRALVEGANYRELITAGRFRLLARSLPI</sequence>
<dbReference type="STRING" id="1297569.MESS2_p170001"/>
<reference evidence="2 3" key="1">
    <citation type="submission" date="2013-02" db="EMBL/GenBank/DDBJ databases">
        <authorList>
            <person name="Genoscope - CEA"/>
        </authorList>
    </citation>
    <scope>NUCLEOTIDE SEQUENCE [LARGE SCALE GENOMIC DNA]</scope>
    <source>
        <strain evidence="2 3">STM 2683</strain>
    </source>
</reference>
<evidence type="ECO:0000256" key="1">
    <source>
        <dbReference type="SAM" id="MobiDB-lite"/>
    </source>
</evidence>
<keyword evidence="3" id="KW-1185">Reference proteome</keyword>